<dbReference type="Proteomes" id="UP000712673">
    <property type="component" value="Unassembled WGS sequence"/>
</dbReference>
<evidence type="ECO:0000313" key="1">
    <source>
        <dbReference type="EMBL" id="MBM3223166.1"/>
    </source>
</evidence>
<dbReference type="Gene3D" id="3.40.50.150">
    <property type="entry name" value="Vaccinia Virus protein VP39"/>
    <property type="match status" value="1"/>
</dbReference>
<keyword evidence="1" id="KW-0489">Methyltransferase</keyword>
<dbReference type="GO" id="GO:0032259">
    <property type="term" value="P:methylation"/>
    <property type="evidence" value="ECO:0007669"/>
    <property type="project" value="UniProtKB-KW"/>
</dbReference>
<dbReference type="PANTHER" id="PTHR43861">
    <property type="entry name" value="TRANS-ACONITATE 2-METHYLTRANSFERASE-RELATED"/>
    <property type="match status" value="1"/>
</dbReference>
<protein>
    <submittedName>
        <fullName evidence="1">Class I SAM-dependent methyltransferase</fullName>
    </submittedName>
</protein>
<dbReference type="GO" id="GO:0008168">
    <property type="term" value="F:methyltransferase activity"/>
    <property type="evidence" value="ECO:0007669"/>
    <property type="project" value="UniProtKB-KW"/>
</dbReference>
<keyword evidence="1" id="KW-0808">Transferase</keyword>
<dbReference type="InterPro" id="IPR029063">
    <property type="entry name" value="SAM-dependent_MTases_sf"/>
</dbReference>
<dbReference type="Pfam" id="PF13489">
    <property type="entry name" value="Methyltransf_23"/>
    <property type="match status" value="1"/>
</dbReference>
<dbReference type="AlphaFoldDB" id="A0A937W0W6"/>
<gene>
    <name evidence="1" type="ORF">FJZ47_05090</name>
</gene>
<reference evidence="1" key="1">
    <citation type="submission" date="2019-03" db="EMBL/GenBank/DDBJ databases">
        <title>Lake Tanganyika Metagenome-Assembled Genomes (MAGs).</title>
        <authorList>
            <person name="Tran P."/>
        </authorList>
    </citation>
    <scope>NUCLEOTIDE SEQUENCE</scope>
    <source>
        <strain evidence="1">K_DeepCast_65m_m2_066</strain>
    </source>
</reference>
<dbReference type="SUPFAM" id="SSF53335">
    <property type="entry name" value="S-adenosyl-L-methionine-dependent methyltransferases"/>
    <property type="match status" value="1"/>
</dbReference>
<name>A0A937W0W6_UNCTE</name>
<dbReference type="CDD" id="cd02440">
    <property type="entry name" value="AdoMet_MTases"/>
    <property type="match status" value="1"/>
</dbReference>
<proteinExistence type="predicted"/>
<organism evidence="1 2">
    <name type="scientific">Tectimicrobiota bacterium</name>
    <dbReference type="NCBI Taxonomy" id="2528274"/>
    <lineage>
        <taxon>Bacteria</taxon>
        <taxon>Pseudomonadati</taxon>
        <taxon>Nitrospinota/Tectimicrobiota group</taxon>
        <taxon>Candidatus Tectimicrobiota</taxon>
    </lineage>
</organism>
<sequence>MPFSTEQVNRLEQFFEKIQADTYPEPSSGQYTEITEKMLAHLFTTYPLPAGARVLDVGCGQGVALQHFVARGCDATGITLNTVDLDACQRQGYQVLAMDQSFLDFPDEHFDLVWCRHCLEHSIFPYFTLHEFHRVLKPGGWLYVEVPAPDTSCQHHLNRNHYSVMGKTMLHNLLERAGFQIREMFDITFTVPAGPDLYWGFIQQKA</sequence>
<evidence type="ECO:0000313" key="2">
    <source>
        <dbReference type="Proteomes" id="UP000712673"/>
    </source>
</evidence>
<dbReference type="EMBL" id="VGLS01000103">
    <property type="protein sequence ID" value="MBM3223166.1"/>
    <property type="molecule type" value="Genomic_DNA"/>
</dbReference>
<accession>A0A937W0W6</accession>
<comment type="caution">
    <text evidence="1">The sequence shown here is derived from an EMBL/GenBank/DDBJ whole genome shotgun (WGS) entry which is preliminary data.</text>
</comment>